<keyword evidence="2" id="KW-1185">Reference proteome</keyword>
<name>A0ABP0MM56_9DINO</name>
<sequence>MLSNVTTLSDDEPSHEIVPASAPACALNLEDAVCRERPCRKRKLSPEELRLAERDIKKNVQTVVFSTCRCSRKGRKATKTNCFQPFRESDKLEQICKLRSTLRSMHKADADQTVYNLLASRHALSEASGAEIMVASWDARSIPQGHGGGLVPPMCFPFSAPVIFAMKATTLMLWTANFGAGGSWLQITQTMSFCGPNSTYRTLTTRTIGCCTCLLAWQLQWRPRNLKACQWLIHLVQAA</sequence>
<accession>A0ABP0MM56</accession>
<comment type="caution">
    <text evidence="1">The sequence shown here is derived from an EMBL/GenBank/DDBJ whole genome shotgun (WGS) entry which is preliminary data.</text>
</comment>
<evidence type="ECO:0000313" key="2">
    <source>
        <dbReference type="Proteomes" id="UP001642484"/>
    </source>
</evidence>
<dbReference type="EMBL" id="CAXAMN010018546">
    <property type="protein sequence ID" value="CAK9052572.1"/>
    <property type="molecule type" value="Genomic_DNA"/>
</dbReference>
<dbReference type="Proteomes" id="UP001642484">
    <property type="component" value="Unassembled WGS sequence"/>
</dbReference>
<gene>
    <name evidence="1" type="ORF">CCMP2556_LOCUS26505</name>
</gene>
<evidence type="ECO:0000313" key="1">
    <source>
        <dbReference type="EMBL" id="CAK9052572.1"/>
    </source>
</evidence>
<organism evidence="1 2">
    <name type="scientific">Durusdinium trenchii</name>
    <dbReference type="NCBI Taxonomy" id="1381693"/>
    <lineage>
        <taxon>Eukaryota</taxon>
        <taxon>Sar</taxon>
        <taxon>Alveolata</taxon>
        <taxon>Dinophyceae</taxon>
        <taxon>Suessiales</taxon>
        <taxon>Symbiodiniaceae</taxon>
        <taxon>Durusdinium</taxon>
    </lineage>
</organism>
<proteinExistence type="predicted"/>
<reference evidence="1 2" key="1">
    <citation type="submission" date="2024-02" db="EMBL/GenBank/DDBJ databases">
        <authorList>
            <person name="Chen Y."/>
            <person name="Shah S."/>
            <person name="Dougan E. K."/>
            <person name="Thang M."/>
            <person name="Chan C."/>
        </authorList>
    </citation>
    <scope>NUCLEOTIDE SEQUENCE [LARGE SCALE GENOMIC DNA]</scope>
</reference>
<protein>
    <submittedName>
        <fullName evidence="1">Uncharacterized protein</fullName>
    </submittedName>
</protein>